<dbReference type="Gene3D" id="3.40.190.10">
    <property type="entry name" value="Periplasmic binding protein-like II"/>
    <property type="match status" value="1"/>
</dbReference>
<evidence type="ECO:0000259" key="4">
    <source>
        <dbReference type="Pfam" id="PF00496"/>
    </source>
</evidence>
<dbReference type="Pfam" id="PF00496">
    <property type="entry name" value="SBP_bac_5"/>
    <property type="match status" value="1"/>
</dbReference>
<comment type="similarity">
    <text evidence="2">Belongs to the bacterial solute-binding protein 5 family.</text>
</comment>
<dbReference type="PROSITE" id="PS51318">
    <property type="entry name" value="TAT"/>
    <property type="match status" value="1"/>
</dbReference>
<evidence type="ECO:0000256" key="3">
    <source>
        <dbReference type="ARBA" id="ARBA00022729"/>
    </source>
</evidence>
<dbReference type="RefSeq" id="WP_320507655.1">
    <property type="nucleotide sequence ID" value="NZ_JAXCLW010000002.1"/>
</dbReference>
<feature type="domain" description="Solute-binding protein family 5" evidence="4">
    <location>
        <begin position="98"/>
        <end position="442"/>
    </location>
</feature>
<name>A0ABU5E8A4_9PROT</name>
<gene>
    <name evidence="5" type="ORF">SMD27_06985</name>
</gene>
<accession>A0ABU5E8A4</accession>
<dbReference type="Proteomes" id="UP001279642">
    <property type="component" value="Unassembled WGS sequence"/>
</dbReference>
<comment type="caution">
    <text evidence="5">The sequence shown here is derived from an EMBL/GenBank/DDBJ whole genome shotgun (WGS) entry which is preliminary data.</text>
</comment>
<sequence length="527" mass="57349">MSDWDDLKAAAFAGLLDRRSFLLRSAALGASAAMVGGVLPKAAFAAANPTTGGTLRIGAGGGSTTDSVDPQTYTDSVNRLLGYQLFNGLIEIDDKQKATPELLESWEVKPGAKEWVVNVRQGVTFHNGKTLTAEDIIYSINLHRGKSKSAMNGPLQIIADVKKLADNQIQIVLNSGDADFVYTLGDYHLLVVPDGFTDWAKPIGTGGFVFESYEPGVRAVTNRNKNYWKQGRAHVDRVELTVVNDSASRMNALISGQVDVINRVDKKAVDLLKSAPGIELVQAPGGWHPILAAQVDQAPLDNLDVRLALKYAIDREQVLKTLFNGYGSLGNDHPVPKGDPFVNTDLPQRPYDPDKAAFHFKKAAANGRIVISASDAAFNGAVDMALLYQATAAKAGVPIQVKKEPADGFWDNVWLKAPFATSYWSGRPAATQMISIAYKSDAAWNETHWRGESFDKLLISAQSETDEAKRKGYIFELQKVLYDEGGAIIPVFSDFLDAHSASVKGHTPHSNFDMCNERVAEKVWLES</sequence>
<dbReference type="InterPro" id="IPR000914">
    <property type="entry name" value="SBP_5_dom"/>
</dbReference>
<dbReference type="InterPro" id="IPR030678">
    <property type="entry name" value="Peptide/Ni-bd"/>
</dbReference>
<dbReference type="PANTHER" id="PTHR30290">
    <property type="entry name" value="PERIPLASMIC BINDING COMPONENT OF ABC TRANSPORTER"/>
    <property type="match status" value="1"/>
</dbReference>
<proteinExistence type="inferred from homology"/>
<dbReference type="Gene3D" id="3.10.105.10">
    <property type="entry name" value="Dipeptide-binding Protein, Domain 3"/>
    <property type="match status" value="1"/>
</dbReference>
<reference evidence="5 6" key="1">
    <citation type="journal article" date="2016" name="Antonie Van Leeuwenhoek">
        <title>Dongia soli sp. nov., isolated from soil from Dokdo, Korea.</title>
        <authorList>
            <person name="Kim D.U."/>
            <person name="Lee H."/>
            <person name="Kim H."/>
            <person name="Kim S.G."/>
            <person name="Ka J.O."/>
        </authorList>
    </citation>
    <scope>NUCLEOTIDE SEQUENCE [LARGE SCALE GENOMIC DNA]</scope>
    <source>
        <strain evidence="5 6">D78</strain>
    </source>
</reference>
<comment type="subcellular location">
    <subcellularLocation>
        <location evidence="1">Periplasm</location>
    </subcellularLocation>
</comment>
<dbReference type="PIRSF" id="PIRSF002741">
    <property type="entry name" value="MppA"/>
    <property type="match status" value="1"/>
</dbReference>
<organism evidence="5 6">
    <name type="scientific">Dongia soli</name>
    <dbReference type="NCBI Taxonomy" id="600628"/>
    <lineage>
        <taxon>Bacteria</taxon>
        <taxon>Pseudomonadati</taxon>
        <taxon>Pseudomonadota</taxon>
        <taxon>Alphaproteobacteria</taxon>
        <taxon>Rhodospirillales</taxon>
        <taxon>Dongiaceae</taxon>
        <taxon>Dongia</taxon>
    </lineage>
</organism>
<keyword evidence="6" id="KW-1185">Reference proteome</keyword>
<dbReference type="SUPFAM" id="SSF53850">
    <property type="entry name" value="Periplasmic binding protein-like II"/>
    <property type="match status" value="1"/>
</dbReference>
<dbReference type="EMBL" id="JAXCLW010000002">
    <property type="protein sequence ID" value="MDY0882582.1"/>
    <property type="molecule type" value="Genomic_DNA"/>
</dbReference>
<dbReference type="PANTHER" id="PTHR30290:SF38">
    <property type="entry name" value="D,D-DIPEPTIDE-BINDING PERIPLASMIC PROTEIN DDPA-RELATED"/>
    <property type="match status" value="1"/>
</dbReference>
<dbReference type="InterPro" id="IPR039424">
    <property type="entry name" value="SBP_5"/>
</dbReference>
<protein>
    <submittedName>
        <fullName evidence="5">ABC transporter substrate-binding protein</fullName>
    </submittedName>
</protein>
<dbReference type="CDD" id="cd08503">
    <property type="entry name" value="PBP2_NikA_DppA_OppA_like_17"/>
    <property type="match status" value="1"/>
</dbReference>
<evidence type="ECO:0000313" key="6">
    <source>
        <dbReference type="Proteomes" id="UP001279642"/>
    </source>
</evidence>
<keyword evidence="3" id="KW-0732">Signal</keyword>
<evidence type="ECO:0000256" key="2">
    <source>
        <dbReference type="ARBA" id="ARBA00005695"/>
    </source>
</evidence>
<dbReference type="InterPro" id="IPR006311">
    <property type="entry name" value="TAT_signal"/>
</dbReference>
<evidence type="ECO:0000256" key="1">
    <source>
        <dbReference type="ARBA" id="ARBA00004418"/>
    </source>
</evidence>
<evidence type="ECO:0000313" key="5">
    <source>
        <dbReference type="EMBL" id="MDY0882582.1"/>
    </source>
</evidence>